<dbReference type="AlphaFoldDB" id="A0AAE3E415"/>
<gene>
    <name evidence="5" type="ORF">LKD48_06805</name>
</gene>
<proteinExistence type="predicted"/>
<accession>A0AAE3E415</accession>
<feature type="region of interest" description="Disordered" evidence="2">
    <location>
        <begin position="311"/>
        <end position="475"/>
    </location>
</feature>
<evidence type="ECO:0000313" key="5">
    <source>
        <dbReference type="EMBL" id="MCC2221355.1"/>
    </source>
</evidence>
<feature type="transmembrane region" description="Helical" evidence="3">
    <location>
        <begin position="269"/>
        <end position="289"/>
    </location>
</feature>
<feature type="chain" id="PRO_5041906988" evidence="4">
    <location>
        <begin position="25"/>
        <end position="528"/>
    </location>
</feature>
<feature type="compositionally biased region" description="Acidic residues" evidence="2">
    <location>
        <begin position="36"/>
        <end position="59"/>
    </location>
</feature>
<keyword evidence="6" id="KW-1185">Reference proteome</keyword>
<name>A0AAE3E415_9FIRM</name>
<feature type="region of interest" description="Disordered" evidence="2">
    <location>
        <begin position="31"/>
        <end position="61"/>
    </location>
</feature>
<keyword evidence="1" id="KW-0175">Coiled coil</keyword>
<feature type="compositionally biased region" description="Basic and acidic residues" evidence="2">
    <location>
        <begin position="436"/>
        <end position="453"/>
    </location>
</feature>
<feature type="signal peptide" evidence="4">
    <location>
        <begin position="1"/>
        <end position="24"/>
    </location>
</feature>
<dbReference type="RefSeq" id="WP_308731566.1">
    <property type="nucleotide sequence ID" value="NZ_JAJEQN010000013.1"/>
</dbReference>
<feature type="compositionally biased region" description="Basic and acidic residues" evidence="2">
    <location>
        <begin position="331"/>
        <end position="348"/>
    </location>
</feature>
<organism evidence="5 6">
    <name type="scientific">Anthropogastromicrobium aceti</name>
    <dbReference type="NCBI Taxonomy" id="2981768"/>
    <lineage>
        <taxon>Bacteria</taxon>
        <taxon>Bacillati</taxon>
        <taxon>Bacillota</taxon>
        <taxon>Clostridia</taxon>
        <taxon>Lachnospirales</taxon>
        <taxon>Lachnospiraceae</taxon>
        <taxon>Anthropogastromicrobium</taxon>
    </lineage>
</organism>
<feature type="compositionally biased region" description="Polar residues" evidence="2">
    <location>
        <begin position="315"/>
        <end position="328"/>
    </location>
</feature>
<protein>
    <submittedName>
        <fullName evidence="5">Uncharacterized protein</fullName>
    </submittedName>
</protein>
<evidence type="ECO:0000256" key="4">
    <source>
        <dbReference type="SAM" id="SignalP"/>
    </source>
</evidence>
<dbReference type="Proteomes" id="UP001198200">
    <property type="component" value="Unassembled WGS sequence"/>
</dbReference>
<reference evidence="5 6" key="1">
    <citation type="submission" date="2021-10" db="EMBL/GenBank/DDBJ databases">
        <title>Anaerobic single-cell dispensing facilitates the cultivation of human gut bacteria.</title>
        <authorList>
            <person name="Afrizal A."/>
        </authorList>
    </citation>
    <scope>NUCLEOTIDE SEQUENCE [LARGE SCALE GENOMIC DNA]</scope>
    <source>
        <strain evidence="5 6">CLA-AA-H224</strain>
    </source>
</reference>
<dbReference type="EMBL" id="JAJEQN010000013">
    <property type="protein sequence ID" value="MCC2221355.1"/>
    <property type="molecule type" value="Genomic_DNA"/>
</dbReference>
<evidence type="ECO:0000313" key="6">
    <source>
        <dbReference type="Proteomes" id="UP001198200"/>
    </source>
</evidence>
<evidence type="ECO:0000256" key="3">
    <source>
        <dbReference type="SAM" id="Phobius"/>
    </source>
</evidence>
<keyword evidence="3" id="KW-0812">Transmembrane</keyword>
<feature type="compositionally biased region" description="Low complexity" evidence="2">
    <location>
        <begin position="413"/>
        <end position="435"/>
    </location>
</feature>
<feature type="compositionally biased region" description="Polar residues" evidence="2">
    <location>
        <begin position="392"/>
        <end position="403"/>
    </location>
</feature>
<evidence type="ECO:0000256" key="1">
    <source>
        <dbReference type="SAM" id="Coils"/>
    </source>
</evidence>
<feature type="region of interest" description="Disordered" evidence="2">
    <location>
        <begin position="505"/>
        <end position="528"/>
    </location>
</feature>
<feature type="coiled-coil region" evidence="1">
    <location>
        <begin position="220"/>
        <end position="265"/>
    </location>
</feature>
<comment type="caution">
    <text evidence="5">The sequence shown here is derived from an EMBL/GenBank/DDBJ whole genome shotgun (WGS) entry which is preliminary data.</text>
</comment>
<feature type="compositionally biased region" description="Acidic residues" evidence="2">
    <location>
        <begin position="511"/>
        <end position="521"/>
    </location>
</feature>
<evidence type="ECO:0000256" key="2">
    <source>
        <dbReference type="SAM" id="MobiDB-lite"/>
    </source>
</evidence>
<keyword evidence="4" id="KW-0732">Signal</keyword>
<keyword evidence="3" id="KW-0472">Membrane</keyword>
<keyword evidence="3" id="KW-1133">Transmembrane helix</keyword>
<sequence>MRRFAGLFMAACMTVAVPAATVFADEVATESVEASAETDGETNAEEQDSNAESQEESQEITDNTTQELNIAQSLDGVTLPADSEQITYTYHGNVCNAAKTATGLYLLPVVQDDSSVVWYVYNEETDKAIPYVAFTSVTTSYAIVLPNDDVTVPSGYERVDINVSGRVVPAWFKSAAGDENMYLIYAQDSDGNQGFYRFDGSNGSCLRYVADPDTDLQASADSLSAELSSLQEDYNSMSSQNSDEIEKLNNSANLQQQNYNNLKEKVEKYGMIGVAALGAVTLLMLIFFIRMISKSSKLKKANKKVTELENAAKTRAQQARPRSSQPSTRRVRSENMGDTRMTEGREEGTSSVRRVPRNSDRGFEQSTTTSKVTRVSREESSERTQGARPVRQQPSRQAGQTASQARPARRPETAAPRAQRPARPTNAQQRPQRPTRPADSRPSGETKIFDKAPAELNDLDDVTQSTSSTQSNVAAADIDKISEQLNSLHAAESSPIEDDFIEVESTTPEDIYSDDDDDDFSLTDFKDI</sequence>